<proteinExistence type="predicted"/>
<accession>A0AAV1BAE4</accession>
<dbReference type="AlphaFoldDB" id="A0AAV1BAE4"/>
<dbReference type="EMBL" id="OX451741">
    <property type="protein sequence ID" value="CAI8619549.1"/>
    <property type="molecule type" value="Genomic_DNA"/>
</dbReference>
<gene>
    <name evidence="1" type="ORF">VFH_VI176800</name>
</gene>
<organism evidence="1 2">
    <name type="scientific">Vicia faba</name>
    <name type="common">Broad bean</name>
    <name type="synonym">Faba vulgaris</name>
    <dbReference type="NCBI Taxonomy" id="3906"/>
    <lineage>
        <taxon>Eukaryota</taxon>
        <taxon>Viridiplantae</taxon>
        <taxon>Streptophyta</taxon>
        <taxon>Embryophyta</taxon>
        <taxon>Tracheophyta</taxon>
        <taxon>Spermatophyta</taxon>
        <taxon>Magnoliopsida</taxon>
        <taxon>eudicotyledons</taxon>
        <taxon>Gunneridae</taxon>
        <taxon>Pentapetalae</taxon>
        <taxon>rosids</taxon>
        <taxon>fabids</taxon>
        <taxon>Fabales</taxon>
        <taxon>Fabaceae</taxon>
        <taxon>Papilionoideae</taxon>
        <taxon>50 kb inversion clade</taxon>
        <taxon>NPAAA clade</taxon>
        <taxon>Hologalegina</taxon>
        <taxon>IRL clade</taxon>
        <taxon>Fabeae</taxon>
        <taxon>Vicia</taxon>
    </lineage>
</organism>
<evidence type="ECO:0000313" key="2">
    <source>
        <dbReference type="Proteomes" id="UP001157006"/>
    </source>
</evidence>
<reference evidence="1 2" key="1">
    <citation type="submission" date="2023-01" db="EMBL/GenBank/DDBJ databases">
        <authorList>
            <person name="Kreplak J."/>
        </authorList>
    </citation>
    <scope>NUCLEOTIDE SEQUENCE [LARGE SCALE GENOMIC DNA]</scope>
</reference>
<dbReference type="Proteomes" id="UP001157006">
    <property type="component" value="Chromosome 6"/>
</dbReference>
<protein>
    <submittedName>
        <fullName evidence="1">Uncharacterized protein</fullName>
    </submittedName>
</protein>
<evidence type="ECO:0000313" key="1">
    <source>
        <dbReference type="EMBL" id="CAI8619549.1"/>
    </source>
</evidence>
<keyword evidence="2" id="KW-1185">Reference proteome</keyword>
<name>A0AAV1BAE4_VICFA</name>
<sequence>MVEGGLKRSENGDGGFSVRERLLLSAQMKNQSEVKEKKSLKGRKLRERSKINVRTFSYVLSARSKAQVAGRNVPNDIVVFLFFFISTFARLNLTYNDSLLDLIISFTLLQMMHVLP</sequence>